<gene>
    <name evidence="9" type="primary">cysI</name>
    <name evidence="9" type="ORF">Maq22A_c09430</name>
</gene>
<keyword evidence="2" id="KW-0349">Heme</keyword>
<keyword evidence="6" id="KW-0411">Iron-sulfur</keyword>
<keyword evidence="3" id="KW-0479">Metal-binding</keyword>
<dbReference type="GO" id="GO:0016491">
    <property type="term" value="F:oxidoreductase activity"/>
    <property type="evidence" value="ECO:0007669"/>
    <property type="project" value="UniProtKB-KW"/>
</dbReference>
<dbReference type="SUPFAM" id="SSF55124">
    <property type="entry name" value="Nitrite/Sulfite reductase N-terminal domain-like"/>
    <property type="match status" value="2"/>
</dbReference>
<dbReference type="SUPFAM" id="SSF56014">
    <property type="entry name" value="Nitrite and sulphite reductase 4Fe-4S domain-like"/>
    <property type="match status" value="1"/>
</dbReference>
<dbReference type="InterPro" id="IPR045854">
    <property type="entry name" value="NO2/SO3_Rdtase_4Fe4S_sf"/>
</dbReference>
<dbReference type="InterPro" id="IPR036136">
    <property type="entry name" value="Nit/Sulf_reduc_fer-like_dom_sf"/>
</dbReference>
<dbReference type="GO" id="GO:0046872">
    <property type="term" value="F:metal ion binding"/>
    <property type="evidence" value="ECO:0007669"/>
    <property type="project" value="UniProtKB-KW"/>
</dbReference>
<accession>A0A0C6FR50</accession>
<dbReference type="InterPro" id="IPR005117">
    <property type="entry name" value="NiRdtase/SiRdtase_haem-b_fer"/>
</dbReference>
<sequence>MSVDPAPRRGWCPGLARPMPTGDGLLVRLHPVSGRLSAGQVRAAARAAREGGNGLLDVTARGNLQIRGVTAESHGGVVGILAAAGLGDARQDGGPQRLTLDAPLAGADVLAVVAAVEAIGREIAGLPAKTLVAVEDAAGGLGPVEADVWVRVAPDAEGRLTSMSPYRARVLSSPRGRGEGFTPLVGGEASAGAAEAGVRGSRRVRLLRRYPLTIGCRLVSPPTRGTKPSPRPREEETRTWRRAMSDSAEDTLLPALQLALATPAAPLWLAPMPAPAALAALRTLLHGLAASGARRMRALPDAERDALLDGLPRGDAPPAGTVPPAGLHGRTLLAELPFGRGDAALLDRLAGWSERYGDGHLALTPSRGIALTARDDASAVRLRDEAASAGLIVDPADPRRAVAACPGAPACASGGTPAHGDAPRLAAAFAALAREGATAHVSGCPKGCAHPGPAALTLVGRPDGRYGVVLDGHAGSDPDRVLTFGAVLERLESLRELSSPQAESGLRDAFREPA</sequence>
<dbReference type="Gene3D" id="3.90.480.20">
    <property type="match status" value="1"/>
</dbReference>
<dbReference type="GO" id="GO:0051539">
    <property type="term" value="F:4 iron, 4 sulfur cluster binding"/>
    <property type="evidence" value="ECO:0007669"/>
    <property type="project" value="UniProtKB-KW"/>
</dbReference>
<keyword evidence="1" id="KW-0004">4Fe-4S</keyword>
<evidence type="ECO:0000256" key="5">
    <source>
        <dbReference type="ARBA" id="ARBA00023004"/>
    </source>
</evidence>
<reference evidence="9 10" key="1">
    <citation type="journal article" date="2015" name="Genome Announc.">
        <title>Complete Genome Sequence of Methylobacterium aquaticum Strain 22A, Isolated from Racomitrium japonicum Moss.</title>
        <authorList>
            <person name="Tani A."/>
            <person name="Ogura Y."/>
            <person name="Hayashi T."/>
            <person name="Kimbara K."/>
        </authorList>
    </citation>
    <scope>NUCLEOTIDE SEQUENCE [LARGE SCALE GENOMIC DNA]</scope>
    <source>
        <strain evidence="9 10">MA-22A</strain>
    </source>
</reference>
<keyword evidence="4" id="KW-0560">Oxidoreductase</keyword>
<dbReference type="KEGG" id="maqu:Maq22A_c09430"/>
<dbReference type="AlphaFoldDB" id="A0A0C6FR50"/>
<dbReference type="STRING" id="270351.Maq22A_c09430"/>
<feature type="domain" description="Nitrite/Sulfite reductase ferredoxin-like" evidence="8">
    <location>
        <begin position="18"/>
        <end position="83"/>
    </location>
</feature>
<dbReference type="Gene3D" id="3.30.413.10">
    <property type="entry name" value="Sulfite Reductase Hemoprotein, domain 1"/>
    <property type="match status" value="1"/>
</dbReference>
<evidence type="ECO:0000313" key="9">
    <source>
        <dbReference type="EMBL" id="BAQ45180.1"/>
    </source>
</evidence>
<evidence type="ECO:0000259" key="8">
    <source>
        <dbReference type="Pfam" id="PF03460"/>
    </source>
</evidence>
<evidence type="ECO:0000256" key="1">
    <source>
        <dbReference type="ARBA" id="ARBA00022485"/>
    </source>
</evidence>
<dbReference type="PANTHER" id="PTHR32439">
    <property type="entry name" value="FERREDOXIN--NITRITE REDUCTASE, CHLOROPLASTIC"/>
    <property type="match status" value="1"/>
</dbReference>
<dbReference type="EMBL" id="AP014704">
    <property type="protein sequence ID" value="BAQ45180.1"/>
    <property type="molecule type" value="Genomic_DNA"/>
</dbReference>
<reference evidence="10" key="2">
    <citation type="submission" date="2015-01" db="EMBL/GenBank/DDBJ databases">
        <title>Complete genome sequence of Methylobacterium aquaticum strain 22A.</title>
        <authorList>
            <person name="Tani A."/>
            <person name="Ogura Y."/>
            <person name="Hayashi T."/>
        </authorList>
    </citation>
    <scope>NUCLEOTIDE SEQUENCE [LARGE SCALE GENOMIC DNA]</scope>
    <source>
        <strain evidence="10">MA-22A</strain>
    </source>
</reference>
<protein>
    <submittedName>
        <fullName evidence="9">Sulfite reductase, beta subunit hemoprotein</fullName>
    </submittedName>
</protein>
<feature type="region of interest" description="Disordered" evidence="7">
    <location>
        <begin position="218"/>
        <end position="244"/>
    </location>
</feature>
<keyword evidence="5" id="KW-0408">Iron</keyword>
<evidence type="ECO:0000313" key="10">
    <source>
        <dbReference type="Proteomes" id="UP000061432"/>
    </source>
</evidence>
<evidence type="ECO:0000256" key="4">
    <source>
        <dbReference type="ARBA" id="ARBA00023002"/>
    </source>
</evidence>
<name>A0A0C6FR50_9HYPH</name>
<dbReference type="PATRIC" id="fig|270351.10.peg.1810"/>
<proteinExistence type="predicted"/>
<dbReference type="Proteomes" id="UP000061432">
    <property type="component" value="Chromosome"/>
</dbReference>
<evidence type="ECO:0000256" key="3">
    <source>
        <dbReference type="ARBA" id="ARBA00022723"/>
    </source>
</evidence>
<dbReference type="InterPro" id="IPR051329">
    <property type="entry name" value="NIR_SIR_4Fe-4S"/>
</dbReference>
<dbReference type="RefSeq" id="WP_082742448.1">
    <property type="nucleotide sequence ID" value="NZ_AP014704.1"/>
</dbReference>
<dbReference type="OrthoDB" id="7459360at2"/>
<evidence type="ECO:0000256" key="2">
    <source>
        <dbReference type="ARBA" id="ARBA00022617"/>
    </source>
</evidence>
<dbReference type="Pfam" id="PF03460">
    <property type="entry name" value="NIR_SIR_ferr"/>
    <property type="match status" value="1"/>
</dbReference>
<organism evidence="9 10">
    <name type="scientific">Methylobacterium aquaticum</name>
    <dbReference type="NCBI Taxonomy" id="270351"/>
    <lineage>
        <taxon>Bacteria</taxon>
        <taxon>Pseudomonadati</taxon>
        <taxon>Pseudomonadota</taxon>
        <taxon>Alphaproteobacteria</taxon>
        <taxon>Hyphomicrobiales</taxon>
        <taxon>Methylobacteriaceae</taxon>
        <taxon>Methylobacterium</taxon>
    </lineage>
</organism>
<dbReference type="PANTHER" id="PTHR32439:SF9">
    <property type="entry name" value="BLR3264 PROTEIN"/>
    <property type="match status" value="1"/>
</dbReference>
<evidence type="ECO:0000256" key="6">
    <source>
        <dbReference type="ARBA" id="ARBA00023014"/>
    </source>
</evidence>
<evidence type="ECO:0000256" key="7">
    <source>
        <dbReference type="SAM" id="MobiDB-lite"/>
    </source>
</evidence>